<protein>
    <submittedName>
        <fullName evidence="2">B3 domain-containing protein VP1</fullName>
    </submittedName>
</protein>
<reference evidence="2 3" key="1">
    <citation type="journal article" date="2017" name="Nature">
        <title>The Apostasia genome and the evolution of orchids.</title>
        <authorList>
            <person name="Zhang G.Q."/>
            <person name="Liu K.W."/>
            <person name="Li Z."/>
            <person name="Lohaus R."/>
            <person name="Hsiao Y.Y."/>
            <person name="Niu S.C."/>
            <person name="Wang J.Y."/>
            <person name="Lin Y.C."/>
            <person name="Xu Q."/>
            <person name="Chen L.J."/>
            <person name="Yoshida K."/>
            <person name="Fujiwara S."/>
            <person name="Wang Z.W."/>
            <person name="Zhang Y.Q."/>
            <person name="Mitsuda N."/>
            <person name="Wang M."/>
            <person name="Liu G.H."/>
            <person name="Pecoraro L."/>
            <person name="Huang H.X."/>
            <person name="Xiao X.J."/>
            <person name="Lin M."/>
            <person name="Wu X.Y."/>
            <person name="Wu W.L."/>
            <person name="Chen Y.Y."/>
            <person name="Chang S.B."/>
            <person name="Sakamoto S."/>
            <person name="Ohme-Takagi M."/>
            <person name="Yagi M."/>
            <person name="Zeng S.J."/>
            <person name="Shen C.Y."/>
            <person name="Yeh C.M."/>
            <person name="Luo Y.B."/>
            <person name="Tsai W.C."/>
            <person name="Van de Peer Y."/>
            <person name="Liu Z.J."/>
        </authorList>
    </citation>
    <scope>NUCLEOTIDE SEQUENCE [LARGE SCALE GENOMIC DNA]</scope>
    <source>
        <strain evidence="3">cv. Shenzhen</strain>
        <tissue evidence="2">Stem</tissue>
    </source>
</reference>
<dbReference type="OrthoDB" id="757982at2759"/>
<dbReference type="InterPro" id="IPR044800">
    <property type="entry name" value="LEC2-like"/>
</dbReference>
<dbReference type="PANTHER" id="PTHR31140:SF81">
    <property type="entry name" value="B3 DOMAIN-CONTAINING TRANSCRIPTION FACTOR ABI3"/>
    <property type="match status" value="1"/>
</dbReference>
<name>A0A2I0AGK0_9ASPA</name>
<dbReference type="Proteomes" id="UP000236161">
    <property type="component" value="Unassembled WGS sequence"/>
</dbReference>
<gene>
    <name evidence="2" type="primary">VP1</name>
    <name evidence="2" type="ORF">AXF42_Ash000493</name>
</gene>
<keyword evidence="3" id="KW-1185">Reference proteome</keyword>
<evidence type="ECO:0000313" key="3">
    <source>
        <dbReference type="Proteomes" id="UP000236161"/>
    </source>
</evidence>
<feature type="compositionally biased region" description="Basic residues" evidence="1">
    <location>
        <begin position="372"/>
        <end position="391"/>
    </location>
</feature>
<dbReference type="PANTHER" id="PTHR31140">
    <property type="entry name" value="B3 DOMAIN-CONTAINING TRANSCRIPTION FACTOR ABI3"/>
    <property type="match status" value="1"/>
</dbReference>
<evidence type="ECO:0000256" key="1">
    <source>
        <dbReference type="SAM" id="MobiDB-lite"/>
    </source>
</evidence>
<proteinExistence type="predicted"/>
<sequence>MPLMKLILDMEADDLVFSDDAFPALPKFPCLSSPSAPPSPSVVAPSTPSIASLISSSSSSPCAFLNVPVSAGVMQSPASLDAIAPAAGPESCNPFHAVDKEDSFDILVGMDLFPDSLEPSSFLPDDRAAAAVDRKQPAEEEAGMFGSQRGDGGSIPSEDLAKVFLDWLKKNEDWVSLEDLRGIKLKRSTIECATRRLGGGKQGRVQLLKLILFWVQNHHLLKRRHRINGTGGGRCANSQFPNHPLPSNNVEFSNYKTAAASWTPYAADSSFPAMMPVSGSDSVAVTPYNLYRGSSSCGLVVNSLPFSPVVAAPEFHAAEQVAPAASSMHYPHFTGGLSSPQVHAGNSAGCQKMDSPGLGIRSGIASATKEARKNRMARHRRPSMSLNRHRSQQNQQPPPPASSSVPRKSLHLSSSSPDQSVRALSGGGSGSSDATAQPSGAPTLPPLSDATVAPPPALQLRASPGDRPQREKNLKFLLQKVLKQSDLGSLGRIVLPKEVTHLSITLP</sequence>
<feature type="region of interest" description="Disordered" evidence="1">
    <location>
        <begin position="368"/>
        <end position="469"/>
    </location>
</feature>
<evidence type="ECO:0000313" key="2">
    <source>
        <dbReference type="EMBL" id="PKA54658.1"/>
    </source>
</evidence>
<dbReference type="STRING" id="1088818.A0A2I0AGK0"/>
<dbReference type="EMBL" id="KZ451982">
    <property type="protein sequence ID" value="PKA54658.1"/>
    <property type="molecule type" value="Genomic_DNA"/>
</dbReference>
<dbReference type="AlphaFoldDB" id="A0A2I0AGK0"/>
<dbReference type="GO" id="GO:0003700">
    <property type="term" value="F:DNA-binding transcription factor activity"/>
    <property type="evidence" value="ECO:0007669"/>
    <property type="project" value="InterPro"/>
</dbReference>
<accession>A0A2I0AGK0</accession>
<feature type="compositionally biased region" description="Low complexity" evidence="1">
    <location>
        <begin position="402"/>
        <end position="421"/>
    </location>
</feature>
<organism evidence="2 3">
    <name type="scientific">Apostasia shenzhenica</name>
    <dbReference type="NCBI Taxonomy" id="1088818"/>
    <lineage>
        <taxon>Eukaryota</taxon>
        <taxon>Viridiplantae</taxon>
        <taxon>Streptophyta</taxon>
        <taxon>Embryophyta</taxon>
        <taxon>Tracheophyta</taxon>
        <taxon>Spermatophyta</taxon>
        <taxon>Magnoliopsida</taxon>
        <taxon>Liliopsida</taxon>
        <taxon>Asparagales</taxon>
        <taxon>Orchidaceae</taxon>
        <taxon>Apostasioideae</taxon>
        <taxon>Apostasia</taxon>
    </lineage>
</organism>